<evidence type="ECO:0000256" key="1">
    <source>
        <dbReference type="ARBA" id="ARBA00009820"/>
    </source>
</evidence>
<sequence length="451" mass="46588">MRCLARAAILVTALGACAAATVPVASGAEHQRPRTERVSVTAGGAQANGESYTAGISADGRFATFRSRATDLAPGTREGVNLFIKDLRTGAVEQANVASDGTPADDSSFDIALSADGRYAVFDSRAGNLSPDKRPGDTDLFVRDRRTGRTELLLENKQQQAGTSYEPAMSADGRFVAFASSRTDLVPGPSTDPMAVFVRDRWTGTTQRVSVRSDGSQAGTRSAAPVISADGSKVGFLSLGGLGEGEGEGEGVSGPDGAGQGSARPRLDSFYVHDMRTGRTELAARQRDGSGASATDVGLSPDGRYALFSSRTSGVVPGKTTNTADVYARDLRTGVTRRLSVAHDGAEALGNSRGPVMSGDNRKVFFSSTAPNLVPGGSGGTEGRSAVYARDLLTGAVERLDVAGNGTPANGDSDGVAVDLTGRTAVFTSAADNLVPDDTDKVVDVFLRRLA</sequence>
<feature type="compositionally biased region" description="Gly residues" evidence="2">
    <location>
        <begin position="240"/>
        <end position="260"/>
    </location>
</feature>
<name>A0ABW0AE21_9ACTN</name>
<dbReference type="EMBL" id="JBHSKJ010000037">
    <property type="protein sequence ID" value="MFC5149984.1"/>
    <property type="molecule type" value="Genomic_DNA"/>
</dbReference>
<comment type="caution">
    <text evidence="4">The sequence shown here is derived from an EMBL/GenBank/DDBJ whole genome shotgun (WGS) entry which is preliminary data.</text>
</comment>
<comment type="similarity">
    <text evidence="1">Belongs to the TolB family.</text>
</comment>
<protein>
    <submittedName>
        <fullName evidence="4">Uncharacterized protein</fullName>
    </submittedName>
</protein>
<dbReference type="Pfam" id="PF07676">
    <property type="entry name" value="PD40"/>
    <property type="match status" value="2"/>
</dbReference>
<evidence type="ECO:0000313" key="5">
    <source>
        <dbReference type="Proteomes" id="UP001596222"/>
    </source>
</evidence>
<dbReference type="InterPro" id="IPR011042">
    <property type="entry name" value="6-blade_b-propeller_TolB-like"/>
</dbReference>
<proteinExistence type="inferred from homology"/>
<keyword evidence="5" id="KW-1185">Reference proteome</keyword>
<dbReference type="PROSITE" id="PS51257">
    <property type="entry name" value="PROKAR_LIPOPROTEIN"/>
    <property type="match status" value="1"/>
</dbReference>
<gene>
    <name evidence="4" type="ORF">ACFPP6_35620</name>
</gene>
<reference evidence="5" key="1">
    <citation type="journal article" date="2019" name="Int. J. Syst. Evol. Microbiol.">
        <title>The Global Catalogue of Microorganisms (GCM) 10K type strain sequencing project: providing services to taxonomists for standard genome sequencing and annotation.</title>
        <authorList>
            <consortium name="The Broad Institute Genomics Platform"/>
            <consortium name="The Broad Institute Genome Sequencing Center for Infectious Disease"/>
            <person name="Wu L."/>
            <person name="Ma J."/>
        </authorList>
    </citation>
    <scope>NUCLEOTIDE SEQUENCE [LARGE SCALE GENOMIC DNA]</scope>
    <source>
        <strain evidence="5">CGMCC 4.1641</strain>
    </source>
</reference>
<evidence type="ECO:0000313" key="4">
    <source>
        <dbReference type="EMBL" id="MFC5149984.1"/>
    </source>
</evidence>
<accession>A0ABW0AE21</accession>
<dbReference type="PANTHER" id="PTHR36842">
    <property type="entry name" value="PROTEIN TOLB HOMOLOG"/>
    <property type="match status" value="1"/>
</dbReference>
<evidence type="ECO:0000256" key="2">
    <source>
        <dbReference type="SAM" id="MobiDB-lite"/>
    </source>
</evidence>
<dbReference type="InterPro" id="IPR011659">
    <property type="entry name" value="WD40"/>
</dbReference>
<feature type="signal peptide" evidence="3">
    <location>
        <begin position="1"/>
        <end position="18"/>
    </location>
</feature>
<dbReference type="SUPFAM" id="SSF82171">
    <property type="entry name" value="DPP6 N-terminal domain-like"/>
    <property type="match status" value="1"/>
</dbReference>
<keyword evidence="3" id="KW-0732">Signal</keyword>
<organism evidence="4 5">
    <name type="scientific">Streptomyces aureoversilis</name>
    <dbReference type="NCBI Taxonomy" id="67277"/>
    <lineage>
        <taxon>Bacteria</taxon>
        <taxon>Bacillati</taxon>
        <taxon>Actinomycetota</taxon>
        <taxon>Actinomycetes</taxon>
        <taxon>Kitasatosporales</taxon>
        <taxon>Streptomycetaceae</taxon>
        <taxon>Streptomyces</taxon>
    </lineage>
</organism>
<dbReference type="PANTHER" id="PTHR36842:SF2">
    <property type="entry name" value="SLR0505 PROTEIN"/>
    <property type="match status" value="1"/>
</dbReference>
<feature type="chain" id="PRO_5045535164" evidence="3">
    <location>
        <begin position="19"/>
        <end position="451"/>
    </location>
</feature>
<dbReference type="Proteomes" id="UP001596222">
    <property type="component" value="Unassembled WGS sequence"/>
</dbReference>
<dbReference type="Gene3D" id="2.120.10.30">
    <property type="entry name" value="TolB, C-terminal domain"/>
    <property type="match status" value="2"/>
</dbReference>
<dbReference type="RefSeq" id="WP_382051044.1">
    <property type="nucleotide sequence ID" value="NZ_JBHSKJ010000037.1"/>
</dbReference>
<feature type="region of interest" description="Disordered" evidence="2">
    <location>
        <begin position="25"/>
        <end position="44"/>
    </location>
</feature>
<evidence type="ECO:0000256" key="3">
    <source>
        <dbReference type="SAM" id="SignalP"/>
    </source>
</evidence>
<feature type="region of interest" description="Disordered" evidence="2">
    <location>
        <begin position="240"/>
        <end position="265"/>
    </location>
</feature>